<dbReference type="AlphaFoldDB" id="A0A5B8Z939"/>
<dbReference type="STRING" id="1742359.GCA_001439625_03210"/>
<accession>A0A5B8Z939</accession>
<gene>
    <name evidence="3" type="ORF">FSZ17_21490</name>
</gene>
<dbReference type="RefSeq" id="WP_057773024.1">
    <property type="nucleotide sequence ID" value="NZ_CP042593.1"/>
</dbReference>
<proteinExistence type="predicted"/>
<evidence type="ECO:0000313" key="3">
    <source>
        <dbReference type="EMBL" id="QED49632.1"/>
    </source>
</evidence>
<evidence type="ECO:0008006" key="5">
    <source>
        <dbReference type="Google" id="ProtNLM"/>
    </source>
</evidence>
<evidence type="ECO:0000256" key="2">
    <source>
        <dbReference type="SAM" id="Phobius"/>
    </source>
</evidence>
<dbReference type="EMBL" id="CP042593">
    <property type="protein sequence ID" value="QED49632.1"/>
    <property type="molecule type" value="Genomic_DNA"/>
</dbReference>
<dbReference type="OrthoDB" id="2961596at2"/>
<keyword evidence="1" id="KW-0175">Coiled coil</keyword>
<reference evidence="4" key="1">
    <citation type="submission" date="2019-08" db="EMBL/GenBank/DDBJ databases">
        <authorList>
            <person name="Zheng X."/>
        </authorList>
    </citation>
    <scope>NUCLEOTIDE SEQUENCE [LARGE SCALE GENOMIC DNA]</scope>
    <source>
        <strain evidence="4">FJAT-25496</strain>
    </source>
</reference>
<dbReference type="KEGG" id="bda:FSZ17_21490"/>
<feature type="transmembrane region" description="Helical" evidence="2">
    <location>
        <begin position="21"/>
        <end position="41"/>
    </location>
</feature>
<keyword evidence="4" id="KW-1185">Reference proteome</keyword>
<protein>
    <recommendedName>
        <fullName evidence="5">Lipopolysaccharide biosynthesis protein</fullName>
    </recommendedName>
</protein>
<keyword evidence="2" id="KW-1133">Transmembrane helix</keyword>
<feature type="coiled-coil region" evidence="1">
    <location>
        <begin position="93"/>
        <end position="191"/>
    </location>
</feature>
<name>A0A5B8Z939_CYTDA</name>
<evidence type="ECO:0000313" key="4">
    <source>
        <dbReference type="Proteomes" id="UP000321555"/>
    </source>
</evidence>
<dbReference type="Proteomes" id="UP000321555">
    <property type="component" value="Chromosome"/>
</dbReference>
<feature type="transmembrane region" description="Helical" evidence="2">
    <location>
        <begin position="215"/>
        <end position="234"/>
    </location>
</feature>
<keyword evidence="2" id="KW-0812">Transmembrane</keyword>
<evidence type="ECO:0000256" key="1">
    <source>
        <dbReference type="SAM" id="Coils"/>
    </source>
</evidence>
<sequence>MAEQKKFVLYEYLDFFWKKKVFFLIIPLLFTLLGFGASYVIPNKGNYVGSAKIFTGAVSLKGLKDPSYVVDQFGKDVNGEIEAFVSSDSFIKIKIYNDDKEELKKDLHKMTSSIEKAMLDNYNLRYSITEDNINNNENQLKELNDVLKVTNEKLESGQLNVTEAERVASVLENTEAQIADVQARNQRMTGDLATFEKPSIASEEVKAVDRHQVELSLAGLVFGVFATFLILMLWKYVNEARRYYNHD</sequence>
<keyword evidence="2" id="KW-0472">Membrane</keyword>
<organism evidence="3 4">
    <name type="scientific">Cytobacillus dafuensis</name>
    <name type="common">Bacillus dafuensis</name>
    <dbReference type="NCBI Taxonomy" id="1742359"/>
    <lineage>
        <taxon>Bacteria</taxon>
        <taxon>Bacillati</taxon>
        <taxon>Bacillota</taxon>
        <taxon>Bacilli</taxon>
        <taxon>Bacillales</taxon>
        <taxon>Bacillaceae</taxon>
        <taxon>Cytobacillus</taxon>
    </lineage>
</organism>